<accession>A0A444DFT0</accession>
<dbReference type="Proteomes" id="UP000290560">
    <property type="component" value="Unassembled WGS sequence"/>
</dbReference>
<evidence type="ECO:0000313" key="1">
    <source>
        <dbReference type="EMBL" id="RZR74577.1"/>
    </source>
</evidence>
<dbReference type="PANTHER" id="PTHR34949">
    <property type="entry name" value="OS05G0443700 PROTEIN"/>
    <property type="match status" value="1"/>
</dbReference>
<dbReference type="AlphaFoldDB" id="A0A444DFT0"/>
<dbReference type="PANTHER" id="PTHR34949:SF3">
    <property type="entry name" value="OS08G0244100 PROTEIN"/>
    <property type="match status" value="1"/>
</dbReference>
<sequence length="154" mass="17050">MSWWRRGPTHGEVVRWVARCDKIPKQPVMRGGGGRLTCHISADASSWRRTHDRDLRPTEGGGSLLRLAGSLRLPCFQFWVRSLAGEESWRNSRGVLGAIFCLVGQPPSPVPSMAVASSFDQWQKDVFFSAAEEVQESADVYAVLSLSFSPNFGV</sequence>
<reference evidence="1" key="1">
    <citation type="journal article" date="2018" name="Data Brief">
        <title>Genome sequence data from 17 accessions of Ensete ventricosum, a staple food crop for millions in Ethiopia.</title>
        <authorList>
            <person name="Yemataw Z."/>
            <person name="Muzemil S."/>
            <person name="Ambachew D."/>
            <person name="Tripathi L."/>
            <person name="Tesfaye K."/>
            <person name="Chala A."/>
            <person name="Farbos A."/>
            <person name="O'Neill P."/>
            <person name="Moore K."/>
            <person name="Grant M."/>
            <person name="Studholme D.J."/>
        </authorList>
    </citation>
    <scope>NUCLEOTIDE SEQUENCE [LARGE SCALE GENOMIC DNA]</scope>
    <source>
        <tissue evidence="1">Leaf</tissue>
    </source>
</reference>
<organism evidence="1">
    <name type="scientific">Ensete ventricosum</name>
    <name type="common">Abyssinian banana</name>
    <name type="synonym">Musa ensete</name>
    <dbReference type="NCBI Taxonomy" id="4639"/>
    <lineage>
        <taxon>Eukaryota</taxon>
        <taxon>Viridiplantae</taxon>
        <taxon>Streptophyta</taxon>
        <taxon>Embryophyta</taxon>
        <taxon>Tracheophyta</taxon>
        <taxon>Spermatophyta</taxon>
        <taxon>Magnoliopsida</taxon>
        <taxon>Liliopsida</taxon>
        <taxon>Zingiberales</taxon>
        <taxon>Musaceae</taxon>
        <taxon>Ensete</taxon>
    </lineage>
</organism>
<protein>
    <submittedName>
        <fullName evidence="1">Uncharacterized protein</fullName>
    </submittedName>
</protein>
<proteinExistence type="predicted"/>
<gene>
    <name evidence="1" type="ORF">BHM03_00038709</name>
</gene>
<dbReference type="EMBL" id="KV876295">
    <property type="protein sequence ID" value="RZR74577.1"/>
    <property type="molecule type" value="Genomic_DNA"/>
</dbReference>
<name>A0A444DFT0_ENSVE</name>